<gene>
    <name evidence="1" type="ORF">CERSUDRAFT_35499</name>
</gene>
<sequence>LLRASDLRGFHIPGVTEQLVTNLFADDTTAYLSEEDDFTTLQSTLDLWCLASRARFNIPKTFIIPIGSRQYRAKLLESRRTRPEATVIPPEITIAPDGTATRLLGAWIGNDVNQPAVWSPTVDKISKTLHMWQSRGPTLKGKSLLSKFVLGGMTQYLTKVQGMPPQVEKLLASALKKFI</sequence>
<dbReference type="EMBL" id="KB445811">
    <property type="protein sequence ID" value="EMD32471.1"/>
    <property type="molecule type" value="Genomic_DNA"/>
</dbReference>
<accession>M2R0V3</accession>
<keyword evidence="2" id="KW-1185">Reference proteome</keyword>
<evidence type="ECO:0000313" key="1">
    <source>
        <dbReference type="EMBL" id="EMD32471.1"/>
    </source>
</evidence>
<evidence type="ECO:0008006" key="3">
    <source>
        <dbReference type="Google" id="ProtNLM"/>
    </source>
</evidence>
<reference evidence="1 2" key="1">
    <citation type="journal article" date="2012" name="Proc. Natl. Acad. Sci. U.S.A.">
        <title>Comparative genomics of Ceriporiopsis subvermispora and Phanerochaete chrysosporium provide insight into selective ligninolysis.</title>
        <authorList>
            <person name="Fernandez-Fueyo E."/>
            <person name="Ruiz-Duenas F.J."/>
            <person name="Ferreira P."/>
            <person name="Floudas D."/>
            <person name="Hibbett D.S."/>
            <person name="Canessa P."/>
            <person name="Larrondo L.F."/>
            <person name="James T.Y."/>
            <person name="Seelenfreund D."/>
            <person name="Lobos S."/>
            <person name="Polanco R."/>
            <person name="Tello M."/>
            <person name="Honda Y."/>
            <person name="Watanabe T."/>
            <person name="Watanabe T."/>
            <person name="Ryu J.S."/>
            <person name="Kubicek C.P."/>
            <person name="Schmoll M."/>
            <person name="Gaskell J."/>
            <person name="Hammel K.E."/>
            <person name="St John F.J."/>
            <person name="Vanden Wymelenberg A."/>
            <person name="Sabat G."/>
            <person name="Splinter BonDurant S."/>
            <person name="Syed K."/>
            <person name="Yadav J.S."/>
            <person name="Doddapaneni H."/>
            <person name="Subramanian V."/>
            <person name="Lavin J.L."/>
            <person name="Oguiza J.A."/>
            <person name="Perez G."/>
            <person name="Pisabarro A.G."/>
            <person name="Ramirez L."/>
            <person name="Santoyo F."/>
            <person name="Master E."/>
            <person name="Coutinho P.M."/>
            <person name="Henrissat B."/>
            <person name="Lombard V."/>
            <person name="Magnuson J.K."/>
            <person name="Kuees U."/>
            <person name="Hori C."/>
            <person name="Igarashi K."/>
            <person name="Samejima M."/>
            <person name="Held B.W."/>
            <person name="Barry K.W."/>
            <person name="LaButti K.M."/>
            <person name="Lapidus A."/>
            <person name="Lindquist E.A."/>
            <person name="Lucas S.M."/>
            <person name="Riley R."/>
            <person name="Salamov A.A."/>
            <person name="Hoffmeister D."/>
            <person name="Schwenk D."/>
            <person name="Hadar Y."/>
            <person name="Yarden O."/>
            <person name="de Vries R.P."/>
            <person name="Wiebenga A."/>
            <person name="Stenlid J."/>
            <person name="Eastwood D."/>
            <person name="Grigoriev I.V."/>
            <person name="Berka R.M."/>
            <person name="Blanchette R.A."/>
            <person name="Kersten P."/>
            <person name="Martinez A.T."/>
            <person name="Vicuna R."/>
            <person name="Cullen D."/>
        </authorList>
    </citation>
    <scope>NUCLEOTIDE SEQUENCE [LARGE SCALE GENOMIC DNA]</scope>
    <source>
        <strain evidence="1 2">B</strain>
    </source>
</reference>
<dbReference type="OrthoDB" id="2205812at2759"/>
<feature type="non-terminal residue" evidence="1">
    <location>
        <position position="1"/>
    </location>
</feature>
<organism evidence="1 2">
    <name type="scientific">Ceriporiopsis subvermispora (strain B)</name>
    <name type="common">White-rot fungus</name>
    <name type="synonym">Gelatoporia subvermispora</name>
    <dbReference type="NCBI Taxonomy" id="914234"/>
    <lineage>
        <taxon>Eukaryota</taxon>
        <taxon>Fungi</taxon>
        <taxon>Dikarya</taxon>
        <taxon>Basidiomycota</taxon>
        <taxon>Agaricomycotina</taxon>
        <taxon>Agaricomycetes</taxon>
        <taxon>Polyporales</taxon>
        <taxon>Gelatoporiaceae</taxon>
        <taxon>Gelatoporia</taxon>
    </lineage>
</organism>
<protein>
    <recommendedName>
        <fullName evidence="3">Reverse transcriptase domain-containing protein</fullName>
    </recommendedName>
</protein>
<evidence type="ECO:0000313" key="2">
    <source>
        <dbReference type="Proteomes" id="UP000016930"/>
    </source>
</evidence>
<dbReference type="Proteomes" id="UP000016930">
    <property type="component" value="Unassembled WGS sequence"/>
</dbReference>
<name>M2R0V3_CERS8</name>
<feature type="non-terminal residue" evidence="1">
    <location>
        <position position="179"/>
    </location>
</feature>
<dbReference type="AlphaFoldDB" id="M2R0V3"/>
<dbReference type="HOGENOM" id="CLU_077575_1_0_1"/>
<proteinExistence type="predicted"/>
<dbReference type="STRING" id="914234.M2R0V3"/>